<dbReference type="EMBL" id="MELK01000022">
    <property type="protein sequence ID" value="OFW58522.1"/>
    <property type="molecule type" value="Genomic_DNA"/>
</dbReference>
<feature type="compositionally biased region" description="Polar residues" evidence="1">
    <location>
        <begin position="316"/>
        <end position="329"/>
    </location>
</feature>
<sequence>MKSKDSMDNMLRALDGQQVQLDGEIVELLQVATRLSHLHGETAPLDSYVKEKIWNERISLANRTGHFVRPKRYRYHIAAGLAAGMAAMLATVLAFALIPSGGKVIEKDQIARLQLSQGEIRVLSSRHEERQAADSEVISNGDSVIASPGTRGIVEYESGSIMRLEGEAEVRLSTNNGGIETEVIRGKSYHRVVDGGSYVVSSHGVRVVADGTAFTFEIDKDTEKVVSLESSLSVEVLAGSRSGWKTDIKQGEGFFYQESGQEAHLAEVPSQDLNNDWLRWNKNLDTKLGLPLGVLADVGEKDPAKEELAGQPETPAVNSDESTPIVSQPSEDEVPLPPGPASPGVEKTLVLSAQTADAQVSLSWTLAGYSNFQGFKLFRSETNAMPDYPDDWWKYIDGPATRSSVDNRVLGGHTYYYRLGVYNQGLILGYSNAVQISVAGQSQELNIILTASQAAGKVNLSWDVSGDVLYDGFKVCRSETNPEPAYPAEWVAYITGATAYSDADVKVGTTYYYRVGIYRNGSIFKYSNAVTIAVP</sequence>
<comment type="caution">
    <text evidence="3">The sequence shown here is derived from an EMBL/GenBank/DDBJ whole genome shotgun (WGS) entry which is preliminary data.</text>
</comment>
<evidence type="ECO:0000313" key="3">
    <source>
        <dbReference type="EMBL" id="OFW58522.1"/>
    </source>
</evidence>
<dbReference type="Gene3D" id="2.60.40.10">
    <property type="entry name" value="Immunoglobulins"/>
    <property type="match status" value="2"/>
</dbReference>
<dbReference type="AlphaFoldDB" id="A0A1F2WNU7"/>
<dbReference type="InterPro" id="IPR013783">
    <property type="entry name" value="Ig-like_fold"/>
</dbReference>
<proteinExistence type="predicted"/>
<evidence type="ECO:0000313" key="4">
    <source>
        <dbReference type="Proteomes" id="UP000177876"/>
    </source>
</evidence>
<dbReference type="Proteomes" id="UP000177876">
    <property type="component" value="Unassembled WGS sequence"/>
</dbReference>
<feature type="region of interest" description="Disordered" evidence="1">
    <location>
        <begin position="303"/>
        <end position="345"/>
    </location>
</feature>
<gene>
    <name evidence="3" type="ORF">A2Y75_02945</name>
</gene>
<evidence type="ECO:0008006" key="5">
    <source>
        <dbReference type="Google" id="ProtNLM"/>
    </source>
</evidence>
<keyword evidence="2" id="KW-0472">Membrane</keyword>
<protein>
    <recommendedName>
        <fullName evidence="5">FecR protein domain-containing protein</fullName>
    </recommendedName>
</protein>
<accession>A0A1F2WNU7</accession>
<evidence type="ECO:0000256" key="2">
    <source>
        <dbReference type="SAM" id="Phobius"/>
    </source>
</evidence>
<organism evidence="3 4">
    <name type="scientific">Candidatus Solincola sediminis</name>
    <dbReference type="NCBI Taxonomy" id="1797199"/>
    <lineage>
        <taxon>Bacteria</taxon>
        <taxon>Bacillati</taxon>
        <taxon>Actinomycetota</taxon>
        <taxon>Candidatus Geothermincolia</taxon>
        <taxon>Candidatus Geothermincolales</taxon>
        <taxon>Candidatus Geothermincolaceae</taxon>
        <taxon>Candidatus Solincola</taxon>
    </lineage>
</organism>
<keyword evidence="2" id="KW-1133">Transmembrane helix</keyword>
<reference evidence="3 4" key="1">
    <citation type="journal article" date="2016" name="Nat. Commun.">
        <title>Thousands of microbial genomes shed light on interconnected biogeochemical processes in an aquifer system.</title>
        <authorList>
            <person name="Anantharaman K."/>
            <person name="Brown C.T."/>
            <person name="Hug L.A."/>
            <person name="Sharon I."/>
            <person name="Castelle C.J."/>
            <person name="Probst A.J."/>
            <person name="Thomas B.C."/>
            <person name="Singh A."/>
            <person name="Wilkins M.J."/>
            <person name="Karaoz U."/>
            <person name="Brodie E.L."/>
            <person name="Williams K.H."/>
            <person name="Hubbard S.S."/>
            <person name="Banfield J.F."/>
        </authorList>
    </citation>
    <scope>NUCLEOTIDE SEQUENCE [LARGE SCALE GENOMIC DNA]</scope>
</reference>
<dbReference type="STRING" id="1797197.A2Y75_02945"/>
<evidence type="ECO:0000256" key="1">
    <source>
        <dbReference type="SAM" id="MobiDB-lite"/>
    </source>
</evidence>
<name>A0A1F2WNU7_9ACTN</name>
<dbReference type="GO" id="GO:0005975">
    <property type="term" value="P:carbohydrate metabolic process"/>
    <property type="evidence" value="ECO:0007669"/>
    <property type="project" value="UniProtKB-ARBA"/>
</dbReference>
<feature type="transmembrane region" description="Helical" evidence="2">
    <location>
        <begin position="77"/>
        <end position="98"/>
    </location>
</feature>
<keyword evidence="2" id="KW-0812">Transmembrane</keyword>